<evidence type="ECO:0000256" key="8">
    <source>
        <dbReference type="RuleBase" id="RU004190"/>
    </source>
</evidence>
<dbReference type="Gene3D" id="3.90.550.10">
    <property type="entry name" value="Spore Coat Polysaccharide Biosynthesis Protein SpsA, Chain A"/>
    <property type="match status" value="1"/>
</dbReference>
<feature type="domain" description="MannoseP isomerase/GMP-like beta-helix" evidence="11">
    <location>
        <begin position="294"/>
        <end position="348"/>
    </location>
</feature>
<evidence type="ECO:0000259" key="11">
    <source>
        <dbReference type="Pfam" id="PF22640"/>
    </source>
</evidence>
<dbReference type="OrthoDB" id="9806359at2"/>
<dbReference type="Pfam" id="PF00483">
    <property type="entry name" value="NTP_transferase"/>
    <property type="match status" value="1"/>
</dbReference>
<dbReference type="InterPro" id="IPR054566">
    <property type="entry name" value="ManC/GMP-like_b-helix"/>
</dbReference>
<sequence>MNSLILPVVLSGGAGTRLWPLSRKALPKQFVPLIPSSDATRTSLLVTTLSRAKALSEDVMVVASDEHRFLVQEAVDAAGVNATTLLEPIGRDTAAAIAVAALNAEPAQVLLFMPADHHIPDVQAFARAMNKGVEAARNGFVVTFGVVPSHPSTAYGYIQRGDALPGDVASVSRFIEKPPLADAQNMLLQGGFFWNAGIFMVKASVMIEALGRFEPDVLAACRNAVASQKTDRNFVRLGKDEFAACPRISIDYAVLERHDRVAVVPFEGQWSDVGSWREVARLTEADADGNRFTGEVVGIGATNTFVHAPSRPVVALGTDGLLIVDTKDALLVAHESHSEQVKQAVAQLEQMGVPQAVQHRHVARPWGSYDSVDMGPRFQVKRITVKPGAALSLQMHHHRAEHWIVVSGTAKVTRGKETFLLTENQSTYIPLGETHRLENCGKTPLEIIEVQSGSYLGEDDIVRFDDNYDRETINLTGSDNS</sequence>
<keyword evidence="5" id="KW-0547">Nucleotide-binding</keyword>
<dbReference type="Gene3D" id="2.60.120.10">
    <property type="entry name" value="Jelly Rolls"/>
    <property type="match status" value="1"/>
</dbReference>
<reference evidence="12 13" key="1">
    <citation type="submission" date="2019-08" db="EMBL/GenBank/DDBJ databases">
        <authorList>
            <person name="Peeters C."/>
        </authorList>
    </citation>
    <scope>NUCLEOTIDE SEQUENCE [LARGE SCALE GENOMIC DNA]</scope>
    <source>
        <strain evidence="12 13">LMG 31118</strain>
    </source>
</reference>
<feature type="domain" description="Nucleotidyl transferase" evidence="9">
    <location>
        <begin position="7"/>
        <end position="286"/>
    </location>
</feature>
<accession>A0A5E5ACL1</accession>
<dbReference type="Proteomes" id="UP000414136">
    <property type="component" value="Unassembled WGS sequence"/>
</dbReference>
<dbReference type="InterPro" id="IPR005835">
    <property type="entry name" value="NTP_transferase_dom"/>
</dbReference>
<dbReference type="GO" id="GO:0016853">
    <property type="term" value="F:isomerase activity"/>
    <property type="evidence" value="ECO:0007669"/>
    <property type="project" value="UniProtKB-KW"/>
</dbReference>
<dbReference type="NCBIfam" id="TIGR01479">
    <property type="entry name" value="GMP_PMI"/>
    <property type="match status" value="1"/>
</dbReference>
<gene>
    <name evidence="12" type="ORF">PCA31118_03669</name>
</gene>
<feature type="domain" description="Mannose-6-phosphate isomerase type II C-terminal" evidence="10">
    <location>
        <begin position="356"/>
        <end position="466"/>
    </location>
</feature>
<dbReference type="Pfam" id="PF22640">
    <property type="entry name" value="ManC_GMP_beta-helix"/>
    <property type="match status" value="1"/>
</dbReference>
<dbReference type="GO" id="GO:0004475">
    <property type="term" value="F:mannose-1-phosphate guanylyltransferase (GTP) activity"/>
    <property type="evidence" value="ECO:0007669"/>
    <property type="project" value="UniProtKB-EC"/>
</dbReference>
<evidence type="ECO:0000256" key="6">
    <source>
        <dbReference type="ARBA" id="ARBA00023134"/>
    </source>
</evidence>
<keyword evidence="4 12" id="KW-0548">Nucleotidyltransferase</keyword>
<comment type="catalytic activity">
    <reaction evidence="7">
        <text>alpha-D-mannose 1-phosphate + GTP + H(+) = GDP-alpha-D-mannose + diphosphate</text>
        <dbReference type="Rhea" id="RHEA:15229"/>
        <dbReference type="ChEBI" id="CHEBI:15378"/>
        <dbReference type="ChEBI" id="CHEBI:33019"/>
        <dbReference type="ChEBI" id="CHEBI:37565"/>
        <dbReference type="ChEBI" id="CHEBI:57527"/>
        <dbReference type="ChEBI" id="CHEBI:58409"/>
        <dbReference type="EC" id="2.7.7.13"/>
    </reaction>
</comment>
<dbReference type="InterPro" id="IPR001538">
    <property type="entry name" value="Man6P_isomerase-2_C"/>
</dbReference>
<dbReference type="InterPro" id="IPR006375">
    <property type="entry name" value="Man1P_GuaTrfase/Man6P_Isoase"/>
</dbReference>
<organism evidence="12 13">
    <name type="scientific">Pandoraea captiosa</name>
    <dbReference type="NCBI Taxonomy" id="2508302"/>
    <lineage>
        <taxon>Bacteria</taxon>
        <taxon>Pseudomonadati</taxon>
        <taxon>Pseudomonadota</taxon>
        <taxon>Betaproteobacteria</taxon>
        <taxon>Burkholderiales</taxon>
        <taxon>Burkholderiaceae</taxon>
        <taxon>Pandoraea</taxon>
    </lineage>
</organism>
<keyword evidence="12" id="KW-0413">Isomerase</keyword>
<dbReference type="GO" id="GO:0000271">
    <property type="term" value="P:polysaccharide biosynthetic process"/>
    <property type="evidence" value="ECO:0007669"/>
    <property type="project" value="InterPro"/>
</dbReference>
<dbReference type="FunFam" id="3.90.550.10:FF:000046">
    <property type="entry name" value="Mannose-1-phosphate guanylyltransferase (GDP)"/>
    <property type="match status" value="1"/>
</dbReference>
<dbReference type="InterPro" id="IPR011051">
    <property type="entry name" value="RmlC_Cupin_sf"/>
</dbReference>
<evidence type="ECO:0000259" key="9">
    <source>
        <dbReference type="Pfam" id="PF00483"/>
    </source>
</evidence>
<evidence type="ECO:0000256" key="4">
    <source>
        <dbReference type="ARBA" id="ARBA00022695"/>
    </source>
</evidence>
<dbReference type="PANTHER" id="PTHR46390:SF1">
    <property type="entry name" value="MANNOSE-1-PHOSPHATE GUANYLYLTRANSFERASE"/>
    <property type="match status" value="1"/>
</dbReference>
<comment type="similarity">
    <text evidence="1 8">Belongs to the mannose-6-phosphate isomerase type 2 family.</text>
</comment>
<protein>
    <recommendedName>
        <fullName evidence="2">mannose-1-phosphate guanylyltransferase</fullName>
        <ecNumber evidence="2">2.7.7.13</ecNumber>
    </recommendedName>
</protein>
<dbReference type="PANTHER" id="PTHR46390">
    <property type="entry name" value="MANNOSE-1-PHOSPHATE GUANYLYLTRANSFERASE"/>
    <property type="match status" value="1"/>
</dbReference>
<dbReference type="GO" id="GO:0005525">
    <property type="term" value="F:GTP binding"/>
    <property type="evidence" value="ECO:0007669"/>
    <property type="project" value="UniProtKB-KW"/>
</dbReference>
<dbReference type="Pfam" id="PF01050">
    <property type="entry name" value="MannoseP_isomer"/>
    <property type="match status" value="1"/>
</dbReference>
<dbReference type="SUPFAM" id="SSF53448">
    <property type="entry name" value="Nucleotide-diphospho-sugar transferases"/>
    <property type="match status" value="1"/>
</dbReference>
<dbReference type="InterPro" id="IPR049577">
    <property type="entry name" value="GMPP_N"/>
</dbReference>
<evidence type="ECO:0000256" key="2">
    <source>
        <dbReference type="ARBA" id="ARBA00012387"/>
    </source>
</evidence>
<evidence type="ECO:0000259" key="10">
    <source>
        <dbReference type="Pfam" id="PF01050"/>
    </source>
</evidence>
<evidence type="ECO:0000256" key="7">
    <source>
        <dbReference type="ARBA" id="ARBA00047343"/>
    </source>
</evidence>
<keyword evidence="3 12" id="KW-0808">Transferase</keyword>
<dbReference type="EMBL" id="CABPSQ010000007">
    <property type="protein sequence ID" value="VVE70837.1"/>
    <property type="molecule type" value="Genomic_DNA"/>
</dbReference>
<evidence type="ECO:0000256" key="3">
    <source>
        <dbReference type="ARBA" id="ARBA00022679"/>
    </source>
</evidence>
<proteinExistence type="inferred from homology"/>
<dbReference type="CDD" id="cd02509">
    <property type="entry name" value="GDP-M1P_Guanylyltransferase"/>
    <property type="match status" value="1"/>
</dbReference>
<dbReference type="RefSeq" id="WP_150626511.1">
    <property type="nucleotide sequence ID" value="NZ_CABPSQ010000007.1"/>
</dbReference>
<keyword evidence="13" id="KW-1185">Reference proteome</keyword>
<evidence type="ECO:0000256" key="5">
    <source>
        <dbReference type="ARBA" id="ARBA00022741"/>
    </source>
</evidence>
<dbReference type="InterPro" id="IPR014710">
    <property type="entry name" value="RmlC-like_jellyroll"/>
</dbReference>
<evidence type="ECO:0000313" key="13">
    <source>
        <dbReference type="Proteomes" id="UP000414136"/>
    </source>
</evidence>
<evidence type="ECO:0000313" key="12">
    <source>
        <dbReference type="EMBL" id="VVE70837.1"/>
    </source>
</evidence>
<dbReference type="InterPro" id="IPR029044">
    <property type="entry name" value="Nucleotide-diphossugar_trans"/>
</dbReference>
<evidence type="ECO:0000256" key="1">
    <source>
        <dbReference type="ARBA" id="ARBA00006115"/>
    </source>
</evidence>
<name>A0A5E5ACL1_9BURK</name>
<dbReference type="InterPro" id="IPR051161">
    <property type="entry name" value="Mannose-6P_isomerase_type2"/>
</dbReference>
<dbReference type="EC" id="2.7.7.13" evidence="2"/>
<dbReference type="CDD" id="cd02213">
    <property type="entry name" value="cupin_PMI_typeII_C"/>
    <property type="match status" value="1"/>
</dbReference>
<dbReference type="SUPFAM" id="SSF51182">
    <property type="entry name" value="RmlC-like cupins"/>
    <property type="match status" value="1"/>
</dbReference>
<dbReference type="GO" id="GO:0009298">
    <property type="term" value="P:GDP-mannose biosynthetic process"/>
    <property type="evidence" value="ECO:0007669"/>
    <property type="project" value="TreeGrafter"/>
</dbReference>
<keyword evidence="6" id="KW-0342">GTP-binding</keyword>
<dbReference type="FunFam" id="2.60.120.10:FF:000032">
    <property type="entry name" value="Mannose-1-phosphate guanylyltransferase/mannose-6-phosphate isomerase"/>
    <property type="match status" value="1"/>
</dbReference>
<dbReference type="AlphaFoldDB" id="A0A5E5ACL1"/>